<feature type="domain" description="Pyrrolo-quinoline quinone repeat" evidence="2">
    <location>
        <begin position="21"/>
        <end position="93"/>
    </location>
</feature>
<accession>A0AAP7ZK92</accession>
<dbReference type="AlphaFoldDB" id="A0AAP7ZK92"/>
<proteinExistence type="predicted"/>
<dbReference type="RefSeq" id="WP_003268019.1">
    <property type="nucleotide sequence ID" value="NZ_NCTK01000001.1"/>
</dbReference>
<name>A0AAP7ZK92_RALSL</name>
<evidence type="ECO:0000313" key="3">
    <source>
        <dbReference type="EMBL" id="OYQ11956.1"/>
    </source>
</evidence>
<evidence type="ECO:0000256" key="1">
    <source>
        <dbReference type="SAM" id="MobiDB-lite"/>
    </source>
</evidence>
<dbReference type="EMBL" id="NCTK01000001">
    <property type="protein sequence ID" value="OYQ11956.1"/>
    <property type="molecule type" value="Genomic_DNA"/>
</dbReference>
<evidence type="ECO:0000313" key="4">
    <source>
        <dbReference type="Proteomes" id="UP000216164"/>
    </source>
</evidence>
<dbReference type="InterPro" id="IPR002372">
    <property type="entry name" value="PQQ_rpt_dom"/>
</dbReference>
<feature type="region of interest" description="Disordered" evidence="1">
    <location>
        <begin position="1"/>
        <end position="23"/>
    </location>
</feature>
<sequence length="94" mass="10498">MKLTDDQMYEPGFIRKPNEKYKGSTTPALIQTTRRGQILMLDRRDGTPFAELVDRPAPQGSVPDERLVATQPHSVGMSAIGTEPITEQRMWGLA</sequence>
<organism evidence="3 4">
    <name type="scientific">Ralstonia solanacearum K60</name>
    <dbReference type="NCBI Taxonomy" id="1091042"/>
    <lineage>
        <taxon>Bacteria</taxon>
        <taxon>Pseudomonadati</taxon>
        <taxon>Pseudomonadota</taxon>
        <taxon>Betaproteobacteria</taxon>
        <taxon>Burkholderiales</taxon>
        <taxon>Burkholderiaceae</taxon>
        <taxon>Ralstonia</taxon>
        <taxon>Ralstonia solanacearum species complex</taxon>
    </lineage>
</organism>
<dbReference type="Proteomes" id="UP000216164">
    <property type="component" value="Unassembled WGS sequence"/>
</dbReference>
<dbReference type="Pfam" id="PF01011">
    <property type="entry name" value="PQQ"/>
    <property type="match status" value="1"/>
</dbReference>
<gene>
    <name evidence="3" type="ORF">B7R77_00860</name>
</gene>
<evidence type="ECO:0000259" key="2">
    <source>
        <dbReference type="Pfam" id="PF01011"/>
    </source>
</evidence>
<comment type="caution">
    <text evidence="3">The sequence shown here is derived from an EMBL/GenBank/DDBJ whole genome shotgun (WGS) entry which is preliminary data.</text>
</comment>
<reference evidence="3 4" key="1">
    <citation type="submission" date="2017-04" db="EMBL/GenBank/DDBJ databases">
        <title>Genome Announcement: Closed genomes of Ralstonia solanacearum strains K60, UW551, and UW700.</title>
        <authorList>
            <person name="Hayes M."/>
            <person name="Macintyre A.M."/>
            <person name="Allen C."/>
        </authorList>
    </citation>
    <scope>NUCLEOTIDE SEQUENCE [LARGE SCALE GENOMIC DNA]</scope>
    <source>
        <strain evidence="3 4">UW25</strain>
    </source>
</reference>
<protein>
    <recommendedName>
        <fullName evidence="2">Pyrrolo-quinoline quinone repeat domain-containing protein</fullName>
    </recommendedName>
</protein>